<name>A0A815R1K9_9BILA</name>
<evidence type="ECO:0000313" key="1">
    <source>
        <dbReference type="EMBL" id="CAF1469349.1"/>
    </source>
</evidence>
<protein>
    <submittedName>
        <fullName evidence="1">Uncharacterized protein</fullName>
    </submittedName>
</protein>
<dbReference type="Proteomes" id="UP000681722">
    <property type="component" value="Unassembled WGS sequence"/>
</dbReference>
<evidence type="ECO:0000313" key="2">
    <source>
        <dbReference type="EMBL" id="CAF4337595.1"/>
    </source>
</evidence>
<reference evidence="1" key="1">
    <citation type="submission" date="2021-02" db="EMBL/GenBank/DDBJ databases">
        <authorList>
            <person name="Nowell W R."/>
        </authorList>
    </citation>
    <scope>NUCLEOTIDE SEQUENCE</scope>
</reference>
<evidence type="ECO:0000313" key="3">
    <source>
        <dbReference type="Proteomes" id="UP000663829"/>
    </source>
</evidence>
<dbReference type="AlphaFoldDB" id="A0A815R1K9"/>
<dbReference type="EMBL" id="CAJOBC010085934">
    <property type="protein sequence ID" value="CAF4337595.1"/>
    <property type="molecule type" value="Genomic_DNA"/>
</dbReference>
<dbReference type="EMBL" id="CAJNOQ010020466">
    <property type="protein sequence ID" value="CAF1469349.1"/>
    <property type="molecule type" value="Genomic_DNA"/>
</dbReference>
<dbReference type="Proteomes" id="UP000663829">
    <property type="component" value="Unassembled WGS sequence"/>
</dbReference>
<keyword evidence="3" id="KW-1185">Reference proteome</keyword>
<comment type="caution">
    <text evidence="1">The sequence shown here is derived from an EMBL/GenBank/DDBJ whole genome shotgun (WGS) entry which is preliminary data.</text>
</comment>
<feature type="non-terminal residue" evidence="1">
    <location>
        <position position="34"/>
    </location>
</feature>
<organism evidence="1 3">
    <name type="scientific">Didymodactylos carnosus</name>
    <dbReference type="NCBI Taxonomy" id="1234261"/>
    <lineage>
        <taxon>Eukaryota</taxon>
        <taxon>Metazoa</taxon>
        <taxon>Spiralia</taxon>
        <taxon>Gnathifera</taxon>
        <taxon>Rotifera</taxon>
        <taxon>Eurotatoria</taxon>
        <taxon>Bdelloidea</taxon>
        <taxon>Philodinida</taxon>
        <taxon>Philodinidae</taxon>
        <taxon>Didymodactylos</taxon>
    </lineage>
</organism>
<gene>
    <name evidence="1" type="ORF">GPM918_LOCUS35402</name>
    <name evidence="2" type="ORF">SRO942_LOCUS36120</name>
</gene>
<sequence length="34" mass="3606">MAFKVGTLAIVGKSGSPPLEIQTYEAKTAFHESP</sequence>
<proteinExistence type="predicted"/>
<accession>A0A815R1K9</accession>